<evidence type="ECO:0000256" key="2">
    <source>
        <dbReference type="ARBA" id="ARBA00010447"/>
    </source>
</evidence>
<keyword evidence="3" id="KW-0663">Pyridoxal phosphate</keyword>
<protein>
    <submittedName>
        <fullName evidence="7">Selenocysteine lyase/Cysteine desulfurase</fullName>
    </submittedName>
</protein>
<feature type="domain" description="Aminotransferase class V" evidence="6">
    <location>
        <begin position="31"/>
        <end position="421"/>
    </location>
</feature>
<dbReference type="GO" id="GO:0031071">
    <property type="term" value="F:cysteine desulfurase activity"/>
    <property type="evidence" value="ECO:0007669"/>
    <property type="project" value="UniProtKB-EC"/>
</dbReference>
<comment type="catalytic activity">
    <reaction evidence="4">
        <text>(sulfur carrier)-H + L-cysteine = (sulfur carrier)-SH + L-alanine</text>
        <dbReference type="Rhea" id="RHEA:43892"/>
        <dbReference type="Rhea" id="RHEA-COMP:14737"/>
        <dbReference type="Rhea" id="RHEA-COMP:14739"/>
        <dbReference type="ChEBI" id="CHEBI:29917"/>
        <dbReference type="ChEBI" id="CHEBI:35235"/>
        <dbReference type="ChEBI" id="CHEBI:57972"/>
        <dbReference type="ChEBI" id="CHEBI:64428"/>
        <dbReference type="EC" id="2.8.1.7"/>
    </reaction>
</comment>
<evidence type="ECO:0000256" key="5">
    <source>
        <dbReference type="RuleBase" id="RU004504"/>
    </source>
</evidence>
<comment type="cofactor">
    <cofactor evidence="1 5">
        <name>pyridoxal 5'-phosphate</name>
        <dbReference type="ChEBI" id="CHEBI:597326"/>
    </cofactor>
</comment>
<dbReference type="EMBL" id="LT607411">
    <property type="protein sequence ID" value="SCE75142.1"/>
    <property type="molecule type" value="Genomic_DNA"/>
</dbReference>
<dbReference type="PANTHER" id="PTHR43586">
    <property type="entry name" value="CYSTEINE DESULFURASE"/>
    <property type="match status" value="1"/>
</dbReference>
<evidence type="ECO:0000256" key="3">
    <source>
        <dbReference type="ARBA" id="ARBA00022898"/>
    </source>
</evidence>
<organism evidence="7 8">
    <name type="scientific">Micromonospora viridifaciens</name>
    <dbReference type="NCBI Taxonomy" id="1881"/>
    <lineage>
        <taxon>Bacteria</taxon>
        <taxon>Bacillati</taxon>
        <taxon>Actinomycetota</taxon>
        <taxon>Actinomycetes</taxon>
        <taxon>Micromonosporales</taxon>
        <taxon>Micromonosporaceae</taxon>
        <taxon>Micromonospora</taxon>
    </lineage>
</organism>
<proteinExistence type="inferred from homology"/>
<dbReference type="OrthoDB" id="9804366at2"/>
<evidence type="ECO:0000256" key="1">
    <source>
        <dbReference type="ARBA" id="ARBA00001933"/>
    </source>
</evidence>
<dbReference type="GO" id="GO:0016829">
    <property type="term" value="F:lyase activity"/>
    <property type="evidence" value="ECO:0007669"/>
    <property type="project" value="UniProtKB-KW"/>
</dbReference>
<dbReference type="InterPro" id="IPR020578">
    <property type="entry name" value="Aminotrans_V_PyrdxlP_BS"/>
</dbReference>
<dbReference type="InterPro" id="IPR000192">
    <property type="entry name" value="Aminotrans_V_dom"/>
</dbReference>
<dbReference type="AlphaFoldDB" id="A0A1C4UU73"/>
<gene>
    <name evidence="7" type="ORF">GA0074695_0819</name>
</gene>
<dbReference type="Proteomes" id="UP000198242">
    <property type="component" value="Chromosome I"/>
</dbReference>
<dbReference type="InterPro" id="IPR015421">
    <property type="entry name" value="PyrdxlP-dep_Trfase_major"/>
</dbReference>
<keyword evidence="7" id="KW-0456">Lyase</keyword>
<dbReference type="Gene3D" id="3.90.1150.10">
    <property type="entry name" value="Aspartate Aminotransferase, domain 1"/>
    <property type="match status" value="1"/>
</dbReference>
<evidence type="ECO:0000313" key="7">
    <source>
        <dbReference type="EMBL" id="SCE75142.1"/>
    </source>
</evidence>
<accession>A0A1C4UU73</accession>
<dbReference type="Pfam" id="PF00266">
    <property type="entry name" value="Aminotran_5"/>
    <property type="match status" value="1"/>
</dbReference>
<reference evidence="8" key="1">
    <citation type="submission" date="2016-06" db="EMBL/GenBank/DDBJ databases">
        <authorList>
            <person name="Varghese N."/>
            <person name="Submissions Spin"/>
        </authorList>
    </citation>
    <scope>NUCLEOTIDE SEQUENCE [LARGE SCALE GENOMIC DNA]</scope>
    <source>
        <strain evidence="8">DSM 43909</strain>
    </source>
</reference>
<dbReference type="SUPFAM" id="SSF53383">
    <property type="entry name" value="PLP-dependent transferases"/>
    <property type="match status" value="1"/>
</dbReference>
<dbReference type="PROSITE" id="PS00595">
    <property type="entry name" value="AA_TRANSFER_CLASS_5"/>
    <property type="match status" value="1"/>
</dbReference>
<dbReference type="Gene3D" id="3.40.640.10">
    <property type="entry name" value="Type I PLP-dependent aspartate aminotransferase-like (Major domain)"/>
    <property type="match status" value="1"/>
</dbReference>
<sequence length="429" mass="44129">MTVTLVPALPPLSAPPARPDPLAVLGVPGEINLDHAASAPCARAAADAVAALLPWYASVHRGAGALSRRCTLAYERARQTVADFLGARPGDHVIFTRNTTDAVNLLARALPAGTTVVTFAGEHHANLLPWPRGSVRLPVPASPAEAVRALAAALRELRRASPSGSAAGTRADLPVLVAVTGASNVTGERWPVAELALVARRHDARILVDAAQLAPHAPVDLAALDVDYLALSGHKLYAPFGAGVLVGRGDWLDASPPYLAGGGATSHVGAATHEVRWATGPARHEAGTPNLLGAVALAAVCAALAEADRDALHAREQALLARLRDGITALPHVVELRTFGPDAPRVGIASFVVAGRDSAEVAAYLADAHRIGVRDGLFCAHPLARRLLAEAAARSGRRDLPPTALRASLGLGTTAAEVDALLAALARLA</sequence>
<comment type="similarity">
    <text evidence="2">Belongs to the class-V pyridoxal-phosphate-dependent aminotransferase family. Csd subfamily.</text>
</comment>
<dbReference type="InterPro" id="IPR015422">
    <property type="entry name" value="PyrdxlP-dep_Trfase_small"/>
</dbReference>
<evidence type="ECO:0000313" key="8">
    <source>
        <dbReference type="Proteomes" id="UP000198242"/>
    </source>
</evidence>
<name>A0A1C4UU73_MICVI</name>
<evidence type="ECO:0000259" key="6">
    <source>
        <dbReference type="Pfam" id="PF00266"/>
    </source>
</evidence>
<dbReference type="PANTHER" id="PTHR43586:SF8">
    <property type="entry name" value="CYSTEINE DESULFURASE 1, CHLOROPLASTIC"/>
    <property type="match status" value="1"/>
</dbReference>
<dbReference type="InterPro" id="IPR015424">
    <property type="entry name" value="PyrdxlP-dep_Trfase"/>
</dbReference>
<evidence type="ECO:0000256" key="4">
    <source>
        <dbReference type="ARBA" id="ARBA00050776"/>
    </source>
</evidence>
<dbReference type="RefSeq" id="WP_089005040.1">
    <property type="nucleotide sequence ID" value="NZ_LT607411.1"/>
</dbReference>
<keyword evidence="8" id="KW-1185">Reference proteome</keyword>